<feature type="region of interest" description="Disordered" evidence="1">
    <location>
        <begin position="1"/>
        <end position="28"/>
    </location>
</feature>
<dbReference type="AlphaFoldDB" id="A0AAW8GF00"/>
<dbReference type="Proteomes" id="UP001234354">
    <property type="component" value="Unassembled WGS sequence"/>
</dbReference>
<protein>
    <submittedName>
        <fullName evidence="2">Uncharacterized protein</fullName>
    </submittedName>
</protein>
<evidence type="ECO:0000256" key="1">
    <source>
        <dbReference type="SAM" id="MobiDB-lite"/>
    </source>
</evidence>
<dbReference type="RefSeq" id="WP_307184040.1">
    <property type="nucleotide sequence ID" value="NZ_CAWZZE010000012.1"/>
</dbReference>
<sequence length="40" mass="4124">MARFHMEIVREGADGSAPSAGATSLRDAAAARWPVPDIAA</sequence>
<proteinExistence type="predicted"/>
<comment type="caution">
    <text evidence="2">The sequence shown here is derived from an EMBL/GenBank/DDBJ whole genome shotgun (WGS) entry which is preliminary data.</text>
</comment>
<feature type="compositionally biased region" description="Basic and acidic residues" evidence="1">
    <location>
        <begin position="1"/>
        <end position="13"/>
    </location>
</feature>
<reference evidence="2" key="1">
    <citation type="submission" date="2023-07" db="EMBL/GenBank/DDBJ databases">
        <title>Functional and genomic diversity of the sorghum phyllosphere microbiome.</title>
        <authorList>
            <person name="Shade A."/>
        </authorList>
    </citation>
    <scope>NUCLEOTIDE SEQUENCE</scope>
    <source>
        <strain evidence="2">SORGH_AS_0908</strain>
    </source>
</reference>
<evidence type="ECO:0000313" key="3">
    <source>
        <dbReference type="Proteomes" id="UP001234354"/>
    </source>
</evidence>
<organism evidence="2 3">
    <name type="scientific">Pseudoxanthomonas winnipegensis</name>
    <dbReference type="NCBI Taxonomy" id="2480810"/>
    <lineage>
        <taxon>Bacteria</taxon>
        <taxon>Pseudomonadati</taxon>
        <taxon>Pseudomonadota</taxon>
        <taxon>Gammaproteobacteria</taxon>
        <taxon>Lysobacterales</taxon>
        <taxon>Lysobacteraceae</taxon>
        <taxon>Pseudoxanthomonas</taxon>
    </lineage>
</organism>
<name>A0AAW8GF00_9GAMM</name>
<evidence type="ECO:0000313" key="2">
    <source>
        <dbReference type="EMBL" id="MDQ1119820.1"/>
    </source>
</evidence>
<accession>A0AAW8GF00</accession>
<gene>
    <name evidence="2" type="ORF">QE383_002128</name>
</gene>
<dbReference type="EMBL" id="JAUTBB010000001">
    <property type="protein sequence ID" value="MDQ1119820.1"/>
    <property type="molecule type" value="Genomic_DNA"/>
</dbReference>